<gene>
    <name evidence="2" type="ORF">QBE51_13840</name>
</gene>
<dbReference type="RefSeq" id="WP_341876823.1">
    <property type="nucleotide sequence ID" value="NZ_CP121687.1"/>
</dbReference>
<dbReference type="Pfam" id="PF01872">
    <property type="entry name" value="RibD_C"/>
    <property type="match status" value="1"/>
</dbReference>
<dbReference type="SUPFAM" id="SSF53597">
    <property type="entry name" value="Dihydrofolate reductase-like"/>
    <property type="match status" value="1"/>
</dbReference>
<dbReference type="EMBL" id="CP121687">
    <property type="protein sequence ID" value="WZL69835.1"/>
    <property type="molecule type" value="Genomic_DNA"/>
</dbReference>
<protein>
    <submittedName>
        <fullName evidence="2">Dihydrofolate reductase family protein</fullName>
    </submittedName>
</protein>
<dbReference type="Proteomes" id="UP001486565">
    <property type="component" value="Chromosome"/>
</dbReference>
<dbReference type="Gene3D" id="3.40.430.10">
    <property type="entry name" value="Dihydrofolate Reductase, subunit A"/>
    <property type="match status" value="1"/>
</dbReference>
<proteinExistence type="predicted"/>
<dbReference type="PANTHER" id="PTHR38011:SF11">
    <property type="entry name" value="2,5-DIAMINO-6-RIBOSYLAMINO-4(3H)-PYRIMIDINONE 5'-PHOSPHATE REDUCTASE"/>
    <property type="match status" value="1"/>
</dbReference>
<evidence type="ECO:0000313" key="3">
    <source>
        <dbReference type="Proteomes" id="UP001486565"/>
    </source>
</evidence>
<dbReference type="InterPro" id="IPR050765">
    <property type="entry name" value="Riboflavin_Biosynth_HTPR"/>
</dbReference>
<keyword evidence="3" id="KW-1185">Reference proteome</keyword>
<dbReference type="InterPro" id="IPR024072">
    <property type="entry name" value="DHFR-like_dom_sf"/>
</dbReference>
<dbReference type="PANTHER" id="PTHR38011">
    <property type="entry name" value="DIHYDROFOLATE REDUCTASE FAMILY PROTEIN (AFU_ORTHOLOGUE AFUA_8G06820)"/>
    <property type="match status" value="1"/>
</dbReference>
<accession>A0ABZ2Y3B6</accession>
<evidence type="ECO:0000259" key="1">
    <source>
        <dbReference type="Pfam" id="PF01872"/>
    </source>
</evidence>
<reference evidence="2 3" key="1">
    <citation type="submission" date="2023-03" db="EMBL/GenBank/DDBJ databases">
        <title>Novel Species.</title>
        <authorList>
            <person name="Ma S."/>
        </authorList>
    </citation>
    <scope>NUCLEOTIDE SEQUENCE [LARGE SCALE GENOMIC DNA]</scope>
    <source>
        <strain evidence="2 3">LIND6LT2</strain>
    </source>
</reference>
<organism evidence="2 3">
    <name type="scientific">Defluviitalea saccharophila</name>
    <dbReference type="NCBI Taxonomy" id="879970"/>
    <lineage>
        <taxon>Bacteria</taxon>
        <taxon>Bacillati</taxon>
        <taxon>Bacillota</taxon>
        <taxon>Clostridia</taxon>
        <taxon>Lachnospirales</taxon>
        <taxon>Defluviitaleaceae</taxon>
        <taxon>Defluviitalea</taxon>
    </lineage>
</organism>
<name>A0ABZ2Y3B6_9FIRM</name>
<dbReference type="InterPro" id="IPR002734">
    <property type="entry name" value="RibDG_C"/>
</dbReference>
<sequence>MPSNHSRKVVLDLAVSLDGFIEGINGEIDWCIMDEEMNFAEFLNRIDTILYGRKSYELWGKYTPGNEASDEEKELWDLVNGKKKYVFSKTQTIKGNNVVTISDNIAEEINKLKKEPGKDIWLYGGANLITTFMNLELIDEYRLSIHPVILGAGKPLFTDIKQRHNLKLVDTKRYSSGVVQLCYLHQ</sequence>
<evidence type="ECO:0000313" key="2">
    <source>
        <dbReference type="EMBL" id="WZL69835.1"/>
    </source>
</evidence>
<feature type="domain" description="Bacterial bifunctional deaminase-reductase C-terminal" evidence="1">
    <location>
        <begin position="7"/>
        <end position="179"/>
    </location>
</feature>